<comment type="cofactor">
    <cofactor evidence="1 4">
        <name>pyridoxal 5'-phosphate</name>
        <dbReference type="ChEBI" id="CHEBI:597326"/>
    </cofactor>
</comment>
<dbReference type="InterPro" id="IPR015424">
    <property type="entry name" value="PyrdxlP-dep_Trfase"/>
</dbReference>
<dbReference type="GO" id="GO:0004123">
    <property type="term" value="F:cystathionine gamma-lyase activity"/>
    <property type="evidence" value="ECO:0007669"/>
    <property type="project" value="TreeGrafter"/>
</dbReference>
<comment type="similarity">
    <text evidence="4">Belongs to the trans-sulfuration enzymes family.</text>
</comment>
<feature type="modified residue" description="N6-(pyridoxal phosphate)lysine" evidence="3">
    <location>
        <position position="193"/>
    </location>
</feature>
<dbReference type="InterPro" id="IPR000277">
    <property type="entry name" value="Cys/Met-Metab_PyrdxlP-dep_enz"/>
</dbReference>
<name>A0A6J4SWN0_9ACTN</name>
<dbReference type="GO" id="GO:0019343">
    <property type="term" value="P:cysteine biosynthetic process via cystathionine"/>
    <property type="evidence" value="ECO:0007669"/>
    <property type="project" value="TreeGrafter"/>
</dbReference>
<dbReference type="GO" id="GO:0019346">
    <property type="term" value="P:transsulfuration"/>
    <property type="evidence" value="ECO:0007669"/>
    <property type="project" value="InterPro"/>
</dbReference>
<evidence type="ECO:0000313" key="5">
    <source>
        <dbReference type="EMBL" id="CAA9507163.1"/>
    </source>
</evidence>
<dbReference type="Gene3D" id="3.40.640.10">
    <property type="entry name" value="Type I PLP-dependent aspartate aminotransferase-like (Major domain)"/>
    <property type="match status" value="1"/>
</dbReference>
<evidence type="ECO:0000256" key="3">
    <source>
        <dbReference type="PIRSR" id="PIRSR001434-2"/>
    </source>
</evidence>
<proteinExistence type="inferred from homology"/>
<dbReference type="Gene3D" id="3.90.1150.10">
    <property type="entry name" value="Aspartate Aminotransferase, domain 1"/>
    <property type="match status" value="1"/>
</dbReference>
<dbReference type="PANTHER" id="PTHR11808">
    <property type="entry name" value="TRANS-SULFURATION ENZYME FAMILY MEMBER"/>
    <property type="match status" value="1"/>
</dbReference>
<dbReference type="EMBL" id="CADCVO010000414">
    <property type="protein sequence ID" value="CAA9507163.1"/>
    <property type="molecule type" value="Genomic_DNA"/>
</dbReference>
<dbReference type="EC" id="4.4.1.1" evidence="5"/>
<dbReference type="PANTHER" id="PTHR11808:SF85">
    <property type="entry name" value="CYSTATHIONINE GAMMA-LYASE-RELATED"/>
    <property type="match status" value="1"/>
</dbReference>
<evidence type="ECO:0000256" key="1">
    <source>
        <dbReference type="ARBA" id="ARBA00001933"/>
    </source>
</evidence>
<accession>A0A6J4SWN0</accession>
<evidence type="ECO:0000256" key="4">
    <source>
        <dbReference type="RuleBase" id="RU362118"/>
    </source>
</evidence>
<dbReference type="GO" id="GO:0005737">
    <property type="term" value="C:cytoplasm"/>
    <property type="evidence" value="ECO:0007669"/>
    <property type="project" value="TreeGrafter"/>
</dbReference>
<gene>
    <name evidence="5" type="ORF">AVDCRST_MAG13-2594</name>
</gene>
<keyword evidence="2 3" id="KW-0663">Pyridoxal phosphate</keyword>
<dbReference type="InterPro" id="IPR015421">
    <property type="entry name" value="PyrdxlP-dep_Trfase_major"/>
</dbReference>
<dbReference type="NCBIfam" id="NF005758">
    <property type="entry name" value="PRK07582.1"/>
    <property type="match status" value="1"/>
</dbReference>
<reference evidence="5" key="1">
    <citation type="submission" date="2020-02" db="EMBL/GenBank/DDBJ databases">
        <authorList>
            <person name="Meier V. D."/>
        </authorList>
    </citation>
    <scope>NUCLEOTIDE SEQUENCE</scope>
    <source>
        <strain evidence="5">AVDCRST_MAG13</strain>
    </source>
</reference>
<evidence type="ECO:0000256" key="2">
    <source>
        <dbReference type="ARBA" id="ARBA00022898"/>
    </source>
</evidence>
<dbReference type="InterPro" id="IPR015422">
    <property type="entry name" value="PyrdxlP-dep_Trfase_small"/>
</dbReference>
<dbReference type="SUPFAM" id="SSF53383">
    <property type="entry name" value="PLP-dependent transferases"/>
    <property type="match status" value="1"/>
</dbReference>
<keyword evidence="5" id="KW-0456">Lyase</keyword>
<dbReference type="Pfam" id="PF01053">
    <property type="entry name" value="Cys_Met_Meta_PP"/>
    <property type="match status" value="1"/>
</dbReference>
<protein>
    <submittedName>
        <fullName evidence="5">Cystathionine gamma-lyase</fullName>
        <ecNumber evidence="5">4.4.1.1</ecNumber>
    </submittedName>
</protein>
<sequence length="353" mass="36246">MSDGLGTRAVHAGLPAPDQGAPFLPGPVLAAPTHLSGDADPAGYGRYGNPTWARYEAAVGELEGGEALVFSSGMAAASAVLLALLEPGDALVAPSDAYPGVRTIATEHLEPRGIEVRLVPTDDAAVRSALPGAALVWVESPSNPGMDVLDLRGLADAAHAAGALLAVDNTLLTPYLQRPLELGADLSMASGTKALTGHSDLLLGHVATRLPARLAQLKGWRDLHGAIPGPLETWLAHRSLATLGVRVERQGATAAALADLLRDHPAASDVRWPGMGGVLCFDLGTQERAERFLAGCRLVADATSFGGVHASAERRARWGTDAVGPGFIRFSCGVEDTGDVIADVGDALDALGG</sequence>
<dbReference type="AlphaFoldDB" id="A0A6J4SWN0"/>
<dbReference type="PIRSF" id="PIRSF001434">
    <property type="entry name" value="CGS"/>
    <property type="match status" value="1"/>
</dbReference>
<dbReference type="GO" id="GO:0030170">
    <property type="term" value="F:pyridoxal phosphate binding"/>
    <property type="evidence" value="ECO:0007669"/>
    <property type="project" value="InterPro"/>
</dbReference>
<organism evidence="5">
    <name type="scientific">uncultured Solirubrobacteraceae bacterium</name>
    <dbReference type="NCBI Taxonomy" id="1162706"/>
    <lineage>
        <taxon>Bacteria</taxon>
        <taxon>Bacillati</taxon>
        <taxon>Actinomycetota</taxon>
        <taxon>Thermoleophilia</taxon>
        <taxon>Solirubrobacterales</taxon>
        <taxon>Solirubrobacteraceae</taxon>
        <taxon>environmental samples</taxon>
    </lineage>
</organism>